<feature type="compositionally biased region" description="Basic and acidic residues" evidence="1">
    <location>
        <begin position="300"/>
        <end position="329"/>
    </location>
</feature>
<feature type="transmembrane region" description="Helical" evidence="2">
    <location>
        <begin position="248"/>
        <end position="266"/>
    </location>
</feature>
<feature type="region of interest" description="Disordered" evidence="1">
    <location>
        <begin position="25"/>
        <end position="100"/>
    </location>
</feature>
<feature type="compositionally biased region" description="Polar residues" evidence="1">
    <location>
        <begin position="35"/>
        <end position="57"/>
    </location>
</feature>
<dbReference type="EMBL" id="CAJPDR010000031">
    <property type="protein sequence ID" value="CAF9908810.1"/>
    <property type="molecule type" value="Genomic_DNA"/>
</dbReference>
<protein>
    <submittedName>
        <fullName evidence="3">Uncharacterized protein</fullName>
    </submittedName>
</protein>
<dbReference type="AlphaFoldDB" id="A0A8H3IA57"/>
<keyword evidence="2" id="KW-0812">Transmembrane</keyword>
<accession>A0A8H3IA57</accession>
<dbReference type="OrthoDB" id="5419542at2759"/>
<keyword evidence="2" id="KW-1133">Transmembrane helix</keyword>
<gene>
    <name evidence="3" type="ORF">ALECFALPRED_005060</name>
</gene>
<feature type="region of interest" description="Disordered" evidence="1">
    <location>
        <begin position="300"/>
        <end position="333"/>
    </location>
</feature>
<organism evidence="3 4">
    <name type="scientific">Alectoria fallacina</name>
    <dbReference type="NCBI Taxonomy" id="1903189"/>
    <lineage>
        <taxon>Eukaryota</taxon>
        <taxon>Fungi</taxon>
        <taxon>Dikarya</taxon>
        <taxon>Ascomycota</taxon>
        <taxon>Pezizomycotina</taxon>
        <taxon>Lecanoromycetes</taxon>
        <taxon>OSLEUM clade</taxon>
        <taxon>Lecanoromycetidae</taxon>
        <taxon>Lecanorales</taxon>
        <taxon>Lecanorineae</taxon>
        <taxon>Parmeliaceae</taxon>
        <taxon>Alectoria</taxon>
    </lineage>
</organism>
<proteinExistence type="predicted"/>
<sequence>MSTPPRSTTFPAKSAHKHHIPYHPHRVHHHHHDNSVPQTANLPTTSNPFGDFLSKTTSRIDGRVDGNKTPPRGPEQQQHGNERVDELKETEKERERERETWREVERLRARRKVADDDLQKHLTTLSTLSTTTTRRLDYTYYSLLSSISSLISAVSSLSSLSTQTSTLQIHFITSSSFLTSEITTQVTSSNESFDAQALRISQMDQRINEGRVKVGRLGKRLDGVKEKVERSSLRDKESRRITGRRLKIMWGSLGFFIGLCSILAATRQWRRNGDVMKDEVAHLSNRTEVVFEEVMGTGQERWKQGRERQRDDEGSRRDAKTSTKVEDTTARSPAVDVDATLQLLDEL</sequence>
<evidence type="ECO:0000256" key="1">
    <source>
        <dbReference type="SAM" id="MobiDB-lite"/>
    </source>
</evidence>
<keyword evidence="4" id="KW-1185">Reference proteome</keyword>
<keyword evidence="2" id="KW-0472">Membrane</keyword>
<dbReference type="Proteomes" id="UP000664203">
    <property type="component" value="Unassembled WGS sequence"/>
</dbReference>
<reference evidence="3" key="1">
    <citation type="submission" date="2021-03" db="EMBL/GenBank/DDBJ databases">
        <authorList>
            <person name="Tagirdzhanova G."/>
        </authorList>
    </citation>
    <scope>NUCLEOTIDE SEQUENCE</scope>
</reference>
<feature type="compositionally biased region" description="Basic and acidic residues" evidence="1">
    <location>
        <begin position="80"/>
        <end position="100"/>
    </location>
</feature>
<evidence type="ECO:0000256" key="2">
    <source>
        <dbReference type="SAM" id="Phobius"/>
    </source>
</evidence>
<comment type="caution">
    <text evidence="3">The sequence shown here is derived from an EMBL/GenBank/DDBJ whole genome shotgun (WGS) entry which is preliminary data.</text>
</comment>
<name>A0A8H3IA57_9LECA</name>
<evidence type="ECO:0000313" key="4">
    <source>
        <dbReference type="Proteomes" id="UP000664203"/>
    </source>
</evidence>
<evidence type="ECO:0000313" key="3">
    <source>
        <dbReference type="EMBL" id="CAF9908810.1"/>
    </source>
</evidence>